<feature type="binding site" evidence="11">
    <location>
        <position position="360"/>
    </location>
    <ligand>
        <name>Mg(2+)</name>
        <dbReference type="ChEBI" id="CHEBI:18420"/>
    </ligand>
</feature>
<feature type="binding site" evidence="12">
    <location>
        <begin position="140"/>
        <end position="143"/>
    </location>
    <ligand>
        <name>substrate</name>
    </ligand>
</feature>
<evidence type="ECO:0000256" key="9">
    <source>
        <dbReference type="PIRNR" id="PIRNR001558"/>
    </source>
</evidence>
<evidence type="ECO:0000259" key="13">
    <source>
        <dbReference type="Pfam" id="PF03199"/>
    </source>
</evidence>
<feature type="domain" description="Glutathione synthase substrate-binding" evidence="13">
    <location>
        <begin position="195"/>
        <end position="294"/>
    </location>
</feature>
<dbReference type="EC" id="6.3.2.3" evidence="9"/>
<dbReference type="InterPro" id="IPR014049">
    <property type="entry name" value="Glutathione_synthase_N_euk"/>
</dbReference>
<sequence length="462" mass="50479">MSPTLPVQLPPSEIQDLVDDAIVWASQHGLLVGASSVSPAAVIHAPMSLLPAPFPRGEFCKARGVAPAFNLMIDAVSRDLGYLHETLERAAAEDEFTAQLLRLSSELGPRCEDRVLAINRSDYMLDEPSGRMLQVELNTIASSFGCLSNLVGNMHQYITSRLEGGWTAGELPANEALEAIPAALAAAVSAYGGGVVLMVVQPGERNAYDQQWLQTNLWVNHRVRTIRRSLAEVAHQGRIGEDGKLRVGEHLVAVSYLRAGYTPDDYPSQVEWDGRKLLETSDAFKCPSVAYQLAGTKKVQQDLARPEILERFAKSPELGKIRQHFAGLWSLDDLDDASTVATVEDAIRRPSAYVLKPQREGGGNNLYDEDLATKLKTWKGLSAYILMQRILPPVNRSVLIRNGSWVENNTLQELGVYGTFIRVGDRILLNETAGHLVRTKADSSNEGGVAAGFAVLDSPYLV</sequence>
<dbReference type="EMBL" id="GBEZ01003882">
    <property type="protein sequence ID" value="JAC81287.1"/>
    <property type="molecule type" value="Transcribed_RNA"/>
</dbReference>
<feature type="binding site" evidence="10">
    <location>
        <begin position="356"/>
        <end position="365"/>
    </location>
    <ligand>
        <name>ATP</name>
        <dbReference type="ChEBI" id="CHEBI:30616"/>
    </ligand>
</feature>
<dbReference type="SUPFAM" id="SSF52440">
    <property type="entry name" value="PreATP-grasp domain"/>
    <property type="match status" value="1"/>
</dbReference>
<feature type="binding site" evidence="10">
    <location>
        <position position="438"/>
    </location>
    <ligand>
        <name>substrate</name>
    </ligand>
</feature>
<dbReference type="InterPro" id="IPR037013">
    <property type="entry name" value="GSH-S_sub-bd_sf"/>
</dbReference>
<feature type="binding site" evidence="10">
    <location>
        <position position="446"/>
    </location>
    <ligand>
        <name>ATP</name>
        <dbReference type="ChEBI" id="CHEBI:30616"/>
    </ligand>
</feature>
<evidence type="ECO:0000256" key="8">
    <source>
        <dbReference type="ARBA" id="ARBA00022842"/>
    </source>
</evidence>
<dbReference type="Gene3D" id="3.30.1490.50">
    <property type="match status" value="1"/>
</dbReference>
<comment type="similarity">
    <text evidence="2 9">Belongs to the eukaryotic GSH synthase family.</text>
</comment>
<dbReference type="Pfam" id="PF03917">
    <property type="entry name" value="GSH_synth_ATP"/>
    <property type="match status" value="1"/>
</dbReference>
<dbReference type="UniPathway" id="UPA00142">
    <property type="reaction ID" value="UER00210"/>
</dbReference>
<dbReference type="GO" id="GO:0004363">
    <property type="term" value="F:glutathione synthase activity"/>
    <property type="evidence" value="ECO:0007669"/>
    <property type="project" value="UniProtKB-UniRule"/>
</dbReference>
<feature type="binding site" evidence="12">
    <location>
        <begin position="204"/>
        <end position="206"/>
    </location>
    <ligand>
        <name>substrate</name>
    </ligand>
</feature>
<dbReference type="GO" id="GO:0043295">
    <property type="term" value="F:glutathione binding"/>
    <property type="evidence" value="ECO:0007669"/>
    <property type="project" value="UniProtKB-UniRule"/>
</dbReference>
<keyword evidence="7 9" id="KW-0067">ATP-binding</keyword>
<feature type="binding site" evidence="10">
    <location>
        <position position="120"/>
    </location>
    <ligand>
        <name>substrate</name>
    </ligand>
</feature>
<dbReference type="Gene3D" id="3.40.50.1760">
    <property type="entry name" value="Glutathione synthase, substrate-binding domain superfamily, eukaryotic"/>
    <property type="match status" value="1"/>
</dbReference>
<feature type="binding site" evidence="12">
    <location>
        <begin position="258"/>
        <end position="261"/>
    </location>
    <ligand>
        <name>substrate</name>
    </ligand>
</feature>
<feature type="binding site" evidence="11">
    <location>
        <position position="136"/>
    </location>
    <ligand>
        <name>Mg(2+)</name>
        <dbReference type="ChEBI" id="CHEBI:18420"/>
    </ligand>
</feature>
<dbReference type="GO" id="GO:0005829">
    <property type="term" value="C:cytosol"/>
    <property type="evidence" value="ECO:0007669"/>
    <property type="project" value="TreeGrafter"/>
</dbReference>
<dbReference type="GO" id="GO:0005524">
    <property type="term" value="F:ATP binding"/>
    <property type="evidence" value="ECO:0007669"/>
    <property type="project" value="UniProtKB-UniRule"/>
</dbReference>
<evidence type="ECO:0000313" key="14">
    <source>
        <dbReference type="EMBL" id="JAC81287.1"/>
    </source>
</evidence>
<feature type="binding site" evidence="10">
    <location>
        <position position="210"/>
    </location>
    <ligand>
        <name>substrate</name>
    </ligand>
</feature>
<reference evidence="14" key="1">
    <citation type="submission" date="2014-05" db="EMBL/GenBank/DDBJ databases">
        <title>The transcriptome of the halophilic microalga Tetraselmis sp. GSL018 isolated from the Great Salt Lake, Utah.</title>
        <authorList>
            <person name="Jinkerson R.E."/>
            <person name="D'Adamo S."/>
            <person name="Posewitz M.C."/>
        </authorList>
    </citation>
    <scope>NUCLEOTIDE SEQUENCE</scope>
    <source>
        <strain evidence="14">GSL018</strain>
    </source>
</reference>
<organism evidence="14">
    <name type="scientific">Tetraselmis sp. GSL018</name>
    <dbReference type="NCBI Taxonomy" id="582737"/>
    <lineage>
        <taxon>Eukaryota</taxon>
        <taxon>Viridiplantae</taxon>
        <taxon>Chlorophyta</taxon>
        <taxon>core chlorophytes</taxon>
        <taxon>Chlorodendrophyceae</taxon>
        <taxon>Chlorodendrales</taxon>
        <taxon>Chlorodendraceae</taxon>
        <taxon>Tetraselmis</taxon>
    </lineage>
</organism>
<evidence type="ECO:0000256" key="4">
    <source>
        <dbReference type="ARBA" id="ARBA00022684"/>
    </source>
</evidence>
<evidence type="ECO:0000256" key="12">
    <source>
        <dbReference type="PIRSR" id="PIRSR001558-3"/>
    </source>
</evidence>
<keyword evidence="5 9" id="KW-0479">Metal-binding</keyword>
<keyword evidence="8 9" id="KW-0460">Magnesium</keyword>
<dbReference type="InterPro" id="IPR014709">
    <property type="entry name" value="Glutathione_synthase_C_euk"/>
</dbReference>
<feature type="binding site" evidence="10">
    <location>
        <position position="440"/>
    </location>
    <ligand>
        <name>ATP</name>
        <dbReference type="ChEBI" id="CHEBI:30616"/>
    </ligand>
</feature>
<dbReference type="Gene3D" id="3.30.470.20">
    <property type="entry name" value="ATP-grasp fold, B domain"/>
    <property type="match status" value="1"/>
</dbReference>
<comment type="cofactor">
    <cofactor evidence="9 11">
        <name>Mg(2+)</name>
        <dbReference type="ChEBI" id="CHEBI:18420"/>
    </cofactor>
    <text evidence="9 11">Binds 1 Mg(2+) ion per subunit.</text>
</comment>
<keyword evidence="3 9" id="KW-0436">Ligase</keyword>
<evidence type="ECO:0000256" key="1">
    <source>
        <dbReference type="ARBA" id="ARBA00004965"/>
    </source>
</evidence>
<evidence type="ECO:0000256" key="7">
    <source>
        <dbReference type="ARBA" id="ARBA00022840"/>
    </source>
</evidence>
<evidence type="ECO:0000256" key="10">
    <source>
        <dbReference type="PIRSR" id="PIRSR001558-1"/>
    </source>
</evidence>
<evidence type="ECO:0000256" key="5">
    <source>
        <dbReference type="ARBA" id="ARBA00022723"/>
    </source>
</evidence>
<keyword evidence="6 9" id="KW-0547">Nucleotide-binding</keyword>
<comment type="pathway">
    <text evidence="1 9">Sulfur metabolism; glutathione biosynthesis; glutathione from L-cysteine and L-glutamate: step 2/2.</text>
</comment>
<dbReference type="AlphaFoldDB" id="A0A061S7Y8"/>
<evidence type="ECO:0000256" key="6">
    <source>
        <dbReference type="ARBA" id="ARBA00022741"/>
    </source>
</evidence>
<feature type="binding site" evidence="10">
    <location>
        <position position="367"/>
    </location>
    <ligand>
        <name>ATP</name>
        <dbReference type="ChEBI" id="CHEBI:30616"/>
    </ligand>
</feature>
<dbReference type="InterPro" id="IPR005615">
    <property type="entry name" value="Glutathione_synthase"/>
</dbReference>
<feature type="binding site" evidence="10">
    <location>
        <position position="136"/>
    </location>
    <ligand>
        <name>ATP</name>
        <dbReference type="ChEBI" id="CHEBI:30616"/>
    </ligand>
</feature>
<dbReference type="PANTHER" id="PTHR11130">
    <property type="entry name" value="GLUTATHIONE SYNTHETASE"/>
    <property type="match status" value="1"/>
</dbReference>
<dbReference type="PANTHER" id="PTHR11130:SF0">
    <property type="entry name" value="GLUTATHIONE SYNTHETASE"/>
    <property type="match status" value="1"/>
</dbReference>
<evidence type="ECO:0000256" key="3">
    <source>
        <dbReference type="ARBA" id="ARBA00022598"/>
    </source>
</evidence>
<proteinExistence type="inferred from homology"/>
<dbReference type="Pfam" id="PF03199">
    <property type="entry name" value="GSH_synthase"/>
    <property type="match status" value="1"/>
</dbReference>
<feature type="binding site" evidence="10">
    <location>
        <position position="413"/>
    </location>
    <ligand>
        <name>ATP</name>
        <dbReference type="ChEBI" id="CHEBI:30616"/>
    </ligand>
</feature>
<feature type="binding site" evidence="11">
    <location>
        <position position="138"/>
    </location>
    <ligand>
        <name>Mg(2+)</name>
        <dbReference type="ChEBI" id="CHEBI:18420"/>
    </ligand>
</feature>
<dbReference type="Gene3D" id="3.30.1490.80">
    <property type="match status" value="1"/>
</dbReference>
<name>A0A061S7Y8_9CHLO</name>
<feature type="binding site" evidence="10">
    <location>
        <begin position="387"/>
        <end position="390"/>
    </location>
    <ligand>
        <name>ATP</name>
        <dbReference type="ChEBI" id="CHEBI:30616"/>
    </ligand>
</feature>
<comment type="catalytic activity">
    <reaction evidence="9">
        <text>gamma-L-glutamyl-L-cysteine + glycine + ATP = glutathione + ADP + phosphate + H(+)</text>
        <dbReference type="Rhea" id="RHEA:13557"/>
        <dbReference type="ChEBI" id="CHEBI:15378"/>
        <dbReference type="ChEBI" id="CHEBI:30616"/>
        <dbReference type="ChEBI" id="CHEBI:43474"/>
        <dbReference type="ChEBI" id="CHEBI:57305"/>
        <dbReference type="ChEBI" id="CHEBI:57925"/>
        <dbReference type="ChEBI" id="CHEBI:58173"/>
        <dbReference type="ChEBI" id="CHEBI:456216"/>
        <dbReference type="EC" id="6.3.2.3"/>
    </reaction>
</comment>
<accession>A0A061S7Y8</accession>
<dbReference type="SUPFAM" id="SSF56059">
    <property type="entry name" value="Glutathione synthetase ATP-binding domain-like"/>
    <property type="match status" value="1"/>
</dbReference>
<dbReference type="InterPro" id="IPR004887">
    <property type="entry name" value="GSH_synth_subst-bd"/>
</dbReference>
<feature type="binding site" evidence="12">
    <location>
        <begin position="449"/>
        <end position="450"/>
    </location>
    <ligand>
        <name>substrate</name>
    </ligand>
</feature>
<protein>
    <recommendedName>
        <fullName evidence="9">Glutathione synthetase</fullName>
        <shortName evidence="9">GSH-S</shortName>
        <ecNumber evidence="9">6.3.2.3</ecNumber>
    </recommendedName>
</protein>
<feature type="binding site" evidence="10">
    <location>
        <position position="297"/>
    </location>
    <ligand>
        <name>ATP</name>
        <dbReference type="ChEBI" id="CHEBI:30616"/>
    </ligand>
</feature>
<dbReference type="PIRSF" id="PIRSF001558">
    <property type="entry name" value="GSHase"/>
    <property type="match status" value="1"/>
</dbReference>
<dbReference type="InterPro" id="IPR016185">
    <property type="entry name" value="PreATP-grasp_dom_sf"/>
</dbReference>
<keyword evidence="4 9" id="KW-0317">Glutathione biosynthesis</keyword>
<evidence type="ECO:0000256" key="11">
    <source>
        <dbReference type="PIRSR" id="PIRSR001558-2"/>
    </source>
</evidence>
<gene>
    <name evidence="14" type="primary">GSHB</name>
    <name evidence="14" type="ORF">TSPGSL018_8271</name>
</gene>
<dbReference type="InterPro" id="IPR014042">
    <property type="entry name" value="Glutathione_synthase_a-hlx"/>
</dbReference>
<evidence type="ECO:0000256" key="2">
    <source>
        <dbReference type="ARBA" id="ARBA00010385"/>
    </source>
</evidence>
<dbReference type="GO" id="GO:0000287">
    <property type="term" value="F:magnesium ion binding"/>
    <property type="evidence" value="ECO:0007669"/>
    <property type="project" value="UniProtKB-UniRule"/>
</dbReference>
<dbReference type="Gene3D" id="1.10.1080.10">
    <property type="entry name" value="Glutathione Synthetase, Chain A, domain 3"/>
    <property type="match status" value="1"/>
</dbReference>
<dbReference type="NCBIfam" id="TIGR01986">
    <property type="entry name" value="glut_syn_euk"/>
    <property type="match status" value="1"/>
</dbReference>